<organism evidence="1">
    <name type="scientific">Rhizophora mucronata</name>
    <name type="common">Asiatic mangrove</name>
    <dbReference type="NCBI Taxonomy" id="61149"/>
    <lineage>
        <taxon>Eukaryota</taxon>
        <taxon>Viridiplantae</taxon>
        <taxon>Streptophyta</taxon>
        <taxon>Embryophyta</taxon>
        <taxon>Tracheophyta</taxon>
        <taxon>Spermatophyta</taxon>
        <taxon>Magnoliopsida</taxon>
        <taxon>eudicotyledons</taxon>
        <taxon>Gunneridae</taxon>
        <taxon>Pentapetalae</taxon>
        <taxon>rosids</taxon>
        <taxon>fabids</taxon>
        <taxon>Malpighiales</taxon>
        <taxon>Rhizophoraceae</taxon>
        <taxon>Rhizophora</taxon>
    </lineage>
</organism>
<sequence length="50" mass="5844">MQRQLIRGNNFTILSYLSICFNLPKLVSNQSITSQKLKYELSFSVIKIKH</sequence>
<protein>
    <submittedName>
        <fullName evidence="1">Uncharacterized protein MANES_06G084600</fullName>
    </submittedName>
</protein>
<accession>A0A2P2KTJ1</accession>
<name>A0A2P2KTJ1_RHIMU</name>
<evidence type="ECO:0000313" key="1">
    <source>
        <dbReference type="EMBL" id="MBX09038.1"/>
    </source>
</evidence>
<dbReference type="AlphaFoldDB" id="A0A2P2KTJ1"/>
<reference evidence="1" key="1">
    <citation type="submission" date="2018-02" db="EMBL/GenBank/DDBJ databases">
        <title>Rhizophora mucronata_Transcriptome.</title>
        <authorList>
            <person name="Meera S.P."/>
            <person name="Sreeshan A."/>
            <person name="Augustine A."/>
        </authorList>
    </citation>
    <scope>NUCLEOTIDE SEQUENCE</scope>
    <source>
        <tissue evidence="1">Leaf</tissue>
    </source>
</reference>
<dbReference type="EMBL" id="GGEC01028554">
    <property type="protein sequence ID" value="MBX09038.1"/>
    <property type="molecule type" value="Transcribed_RNA"/>
</dbReference>
<proteinExistence type="predicted"/>